<comment type="subcellular location">
    <subcellularLocation>
        <location evidence="1">Cell membrane</location>
        <topology evidence="1">Multi-pass membrane protein</topology>
    </subcellularLocation>
</comment>
<dbReference type="InterPro" id="IPR036873">
    <property type="entry name" value="Rhodanese-like_dom_sf"/>
</dbReference>
<evidence type="ECO:0000259" key="7">
    <source>
        <dbReference type="PROSITE" id="PS50206"/>
    </source>
</evidence>
<name>A0A849K0B7_9BURK</name>
<feature type="transmembrane region" description="Helical" evidence="6">
    <location>
        <begin position="173"/>
        <end position="191"/>
    </location>
</feature>
<proteinExistence type="predicted"/>
<dbReference type="PANTHER" id="PTHR42709">
    <property type="entry name" value="ALKALINE PHOSPHATASE LIKE PROTEIN"/>
    <property type="match status" value="1"/>
</dbReference>
<evidence type="ECO:0000256" key="3">
    <source>
        <dbReference type="ARBA" id="ARBA00022692"/>
    </source>
</evidence>
<dbReference type="InterPro" id="IPR001763">
    <property type="entry name" value="Rhodanese-like_dom"/>
</dbReference>
<feature type="domain" description="Rhodanese" evidence="7">
    <location>
        <begin position="217"/>
        <end position="306"/>
    </location>
</feature>
<protein>
    <recommendedName>
        <fullName evidence="7">Rhodanese domain-containing protein</fullName>
    </recommendedName>
</protein>
<dbReference type="InterPro" id="IPR051311">
    <property type="entry name" value="DedA_domain"/>
</dbReference>
<dbReference type="Proteomes" id="UP000552954">
    <property type="component" value="Unassembled WGS sequence"/>
</dbReference>
<dbReference type="InterPro" id="IPR032816">
    <property type="entry name" value="VTT_dom"/>
</dbReference>
<evidence type="ECO:0000313" key="8">
    <source>
        <dbReference type="EMBL" id="NNU41978.1"/>
    </source>
</evidence>
<evidence type="ECO:0000313" key="9">
    <source>
        <dbReference type="Proteomes" id="UP000552954"/>
    </source>
</evidence>
<sequence>MTDAALLFHHYGVLGIVLIVFAKRMGVPVPAMPFLLLAGARGADTAFALHAVLGACAAAVAADGAWFIAGRRFGRGMLALVCRISIAPDTCIRRSEVSFARRGAATVLLAKFIPGVAGLAPPLAGALGMSAVRFTGLNSAGTLLWVGGGVAAGMLLHRQVMQVVTALQDLGSLALPVVVVAVGAYLGWLSLRRRMMTRAATRTPRIAPQQVAEKMARGERLLLVDVRGPEPALEQRIPGAVHAFLDDQVDASIPADAGVQLVVYCDCPSDVSAARVATRLRKRGLRPLVLAGGFPAWQAAGLPVEPAPHAAPAAGAQAIVTHPAAGTPPVREAAGSP</sequence>
<keyword evidence="4 6" id="KW-1133">Transmembrane helix</keyword>
<gene>
    <name evidence="8" type="ORF">HK415_00590</name>
</gene>
<accession>A0A849K0B7</accession>
<dbReference type="Pfam" id="PF09335">
    <property type="entry name" value="VTT_dom"/>
    <property type="match status" value="1"/>
</dbReference>
<feature type="transmembrane region" description="Helical" evidence="6">
    <location>
        <begin position="47"/>
        <end position="69"/>
    </location>
</feature>
<keyword evidence="2" id="KW-1003">Cell membrane</keyword>
<dbReference type="PROSITE" id="PS50206">
    <property type="entry name" value="RHODANESE_3"/>
    <property type="match status" value="1"/>
</dbReference>
<dbReference type="PANTHER" id="PTHR42709:SF6">
    <property type="entry name" value="UNDECAPRENYL PHOSPHATE TRANSPORTER A"/>
    <property type="match status" value="1"/>
</dbReference>
<dbReference type="EMBL" id="JABFCS010000001">
    <property type="protein sequence ID" value="NNU41978.1"/>
    <property type="molecule type" value="Genomic_DNA"/>
</dbReference>
<dbReference type="Gene3D" id="3.40.250.10">
    <property type="entry name" value="Rhodanese-like domain"/>
    <property type="match status" value="1"/>
</dbReference>
<evidence type="ECO:0000256" key="5">
    <source>
        <dbReference type="ARBA" id="ARBA00023136"/>
    </source>
</evidence>
<keyword evidence="3 6" id="KW-0812">Transmembrane</keyword>
<comment type="caution">
    <text evidence="8">The sequence shown here is derived from an EMBL/GenBank/DDBJ whole genome shotgun (WGS) entry which is preliminary data.</text>
</comment>
<dbReference type="GO" id="GO:0005886">
    <property type="term" value="C:plasma membrane"/>
    <property type="evidence" value="ECO:0007669"/>
    <property type="project" value="UniProtKB-SubCell"/>
</dbReference>
<evidence type="ECO:0000256" key="2">
    <source>
        <dbReference type="ARBA" id="ARBA00022475"/>
    </source>
</evidence>
<evidence type="ECO:0000256" key="1">
    <source>
        <dbReference type="ARBA" id="ARBA00004651"/>
    </source>
</evidence>
<reference evidence="8 9" key="2">
    <citation type="submission" date="2020-06" db="EMBL/GenBank/DDBJ databases">
        <title>Ramlibacter rhizophilus sp. nov., isolated from rhizosphere soil of national flower Mugunghwa from South Korea.</title>
        <authorList>
            <person name="Zheng-Fei Y."/>
            <person name="Huan T."/>
        </authorList>
    </citation>
    <scope>NUCLEOTIDE SEQUENCE [LARGE SCALE GENOMIC DNA]</scope>
    <source>
        <strain evidence="8 9">B156</strain>
    </source>
</reference>
<dbReference type="SMART" id="SM00450">
    <property type="entry name" value="RHOD"/>
    <property type="match status" value="1"/>
</dbReference>
<evidence type="ECO:0000256" key="6">
    <source>
        <dbReference type="SAM" id="Phobius"/>
    </source>
</evidence>
<keyword evidence="9" id="KW-1185">Reference proteome</keyword>
<feature type="transmembrane region" description="Helical" evidence="6">
    <location>
        <begin position="143"/>
        <end position="161"/>
    </location>
</feature>
<keyword evidence="5 6" id="KW-0472">Membrane</keyword>
<dbReference type="Pfam" id="PF00581">
    <property type="entry name" value="Rhodanese"/>
    <property type="match status" value="1"/>
</dbReference>
<dbReference type="SUPFAM" id="SSF52821">
    <property type="entry name" value="Rhodanese/Cell cycle control phosphatase"/>
    <property type="match status" value="1"/>
</dbReference>
<dbReference type="RefSeq" id="WP_171556389.1">
    <property type="nucleotide sequence ID" value="NZ_JABFCS010000001.1"/>
</dbReference>
<feature type="transmembrane region" description="Helical" evidence="6">
    <location>
        <begin position="7"/>
        <end position="27"/>
    </location>
</feature>
<organism evidence="8 9">
    <name type="scientific">Ramlibacter montanisoli</name>
    <dbReference type="NCBI Taxonomy" id="2732512"/>
    <lineage>
        <taxon>Bacteria</taxon>
        <taxon>Pseudomonadati</taxon>
        <taxon>Pseudomonadota</taxon>
        <taxon>Betaproteobacteria</taxon>
        <taxon>Burkholderiales</taxon>
        <taxon>Comamonadaceae</taxon>
        <taxon>Ramlibacter</taxon>
    </lineage>
</organism>
<dbReference type="AlphaFoldDB" id="A0A849K0B7"/>
<evidence type="ECO:0000256" key="4">
    <source>
        <dbReference type="ARBA" id="ARBA00022989"/>
    </source>
</evidence>
<reference evidence="8 9" key="1">
    <citation type="submission" date="2020-05" db="EMBL/GenBank/DDBJ databases">
        <authorList>
            <person name="Khan S.A."/>
            <person name="Jeon C.O."/>
            <person name="Chun B.H."/>
        </authorList>
    </citation>
    <scope>NUCLEOTIDE SEQUENCE [LARGE SCALE GENOMIC DNA]</scope>
    <source>
        <strain evidence="8 9">B156</strain>
    </source>
</reference>